<name>A0A915PXI1_9BILA</name>
<dbReference type="WBParaSite" id="sdigi.contig332.g7508.t1">
    <property type="protein sequence ID" value="sdigi.contig332.g7508.t1"/>
    <property type="gene ID" value="sdigi.contig332.g7508"/>
</dbReference>
<proteinExistence type="predicted"/>
<sequence>MTALTALRTNFKETSDRRNVPAETVLRQQQQFRRRQRIIEETYPELSLKQQKKHKVKLPSLPATIEDASEDEESRKTNNCTFSAGTISERSPYVLPPEELFGRNLSGNQNFLSHPLISPKFERRPLRQLPVKITTGLSRGFNDTSLGERLSGANYDSIPADFLDLPPIPETVSIRKKSERKGANSDEEEKVDEEIFEIAISDSFTSS</sequence>
<reference evidence="3" key="1">
    <citation type="submission" date="2022-11" db="UniProtKB">
        <authorList>
            <consortium name="WormBaseParasite"/>
        </authorList>
    </citation>
    <scope>IDENTIFICATION</scope>
</reference>
<organism evidence="2 3">
    <name type="scientific">Setaria digitata</name>
    <dbReference type="NCBI Taxonomy" id="48799"/>
    <lineage>
        <taxon>Eukaryota</taxon>
        <taxon>Metazoa</taxon>
        <taxon>Ecdysozoa</taxon>
        <taxon>Nematoda</taxon>
        <taxon>Chromadorea</taxon>
        <taxon>Rhabditida</taxon>
        <taxon>Spirurina</taxon>
        <taxon>Spiruromorpha</taxon>
        <taxon>Filarioidea</taxon>
        <taxon>Setariidae</taxon>
        <taxon>Setaria</taxon>
    </lineage>
</organism>
<evidence type="ECO:0000313" key="3">
    <source>
        <dbReference type="WBParaSite" id="sdigi.contig332.g7508.t1"/>
    </source>
</evidence>
<dbReference type="Proteomes" id="UP000887581">
    <property type="component" value="Unplaced"/>
</dbReference>
<evidence type="ECO:0000256" key="1">
    <source>
        <dbReference type="SAM" id="MobiDB-lite"/>
    </source>
</evidence>
<evidence type="ECO:0000313" key="2">
    <source>
        <dbReference type="Proteomes" id="UP000887581"/>
    </source>
</evidence>
<dbReference type="AlphaFoldDB" id="A0A915PXI1"/>
<feature type="region of interest" description="Disordered" evidence="1">
    <location>
        <begin position="173"/>
        <end position="193"/>
    </location>
</feature>
<protein>
    <submittedName>
        <fullName evidence="3">Uncharacterized protein</fullName>
    </submittedName>
</protein>
<keyword evidence="2" id="KW-1185">Reference proteome</keyword>
<accession>A0A915PXI1</accession>